<dbReference type="GO" id="GO:0000287">
    <property type="term" value="F:magnesium ion binding"/>
    <property type="evidence" value="ECO:0007669"/>
    <property type="project" value="InterPro"/>
</dbReference>
<dbReference type="GO" id="GO:0019878">
    <property type="term" value="P:lysine biosynthetic process via aminoadipic acid"/>
    <property type="evidence" value="ECO:0007669"/>
    <property type="project" value="TreeGrafter"/>
</dbReference>
<proteinExistence type="inferred from homology"/>
<dbReference type="EMBL" id="VSDO01000001">
    <property type="protein sequence ID" value="TYA15451.1"/>
    <property type="molecule type" value="Genomic_DNA"/>
</dbReference>
<dbReference type="InterPro" id="IPR050559">
    <property type="entry name" value="P-Pant_transferase_sf"/>
</dbReference>
<dbReference type="InterPro" id="IPR008278">
    <property type="entry name" value="4-PPantetheinyl_Trfase_dom"/>
</dbReference>
<keyword evidence="6" id="KW-1185">Reference proteome</keyword>
<dbReference type="SUPFAM" id="SSF56214">
    <property type="entry name" value="4'-phosphopantetheinyl transferase"/>
    <property type="match status" value="2"/>
</dbReference>
<evidence type="ECO:0000256" key="1">
    <source>
        <dbReference type="ARBA" id="ARBA00010990"/>
    </source>
</evidence>
<evidence type="ECO:0000259" key="4">
    <source>
        <dbReference type="Pfam" id="PF22624"/>
    </source>
</evidence>
<evidence type="ECO:0000256" key="2">
    <source>
        <dbReference type="ARBA" id="ARBA00022679"/>
    </source>
</evidence>
<comment type="similarity">
    <text evidence="1">Belongs to the P-Pant transferase superfamily. Gsp/Sfp/HetI/AcpT family.</text>
</comment>
<reference evidence="5 6" key="1">
    <citation type="submission" date="2019-08" db="EMBL/GenBank/DDBJ databases">
        <title>Genome sequencing of Paenibacillus faecis DSM 23593(T).</title>
        <authorList>
            <person name="Kook J.-K."/>
            <person name="Park S.-N."/>
            <person name="Lim Y.K."/>
        </authorList>
    </citation>
    <scope>NUCLEOTIDE SEQUENCE [LARGE SCALE GENOMIC DNA]</scope>
    <source>
        <strain evidence="5 6">DSM 23593</strain>
    </source>
</reference>
<feature type="domain" description="4'-phosphopantetheinyl transferase N-terminal" evidence="4">
    <location>
        <begin position="23"/>
        <end position="97"/>
    </location>
</feature>
<dbReference type="OrthoDB" id="9808281at2"/>
<comment type="caution">
    <text evidence="5">The sequence shown here is derived from an EMBL/GenBank/DDBJ whole genome shotgun (WGS) entry which is preliminary data.</text>
</comment>
<dbReference type="GO" id="GO:0005829">
    <property type="term" value="C:cytosol"/>
    <property type="evidence" value="ECO:0007669"/>
    <property type="project" value="TreeGrafter"/>
</dbReference>
<dbReference type="Gene3D" id="3.90.470.20">
    <property type="entry name" value="4'-phosphopantetheinyl transferase domain"/>
    <property type="match status" value="2"/>
</dbReference>
<protein>
    <submittedName>
        <fullName evidence="5">4'-phosphopantetheinyl transferase superfamily protein</fullName>
    </submittedName>
</protein>
<evidence type="ECO:0000313" key="6">
    <source>
        <dbReference type="Proteomes" id="UP000325218"/>
    </source>
</evidence>
<name>A0A5D0CZQ8_9BACL</name>
<feature type="domain" description="4'-phosphopantetheinyl transferase" evidence="3">
    <location>
        <begin position="105"/>
        <end position="204"/>
    </location>
</feature>
<dbReference type="Pfam" id="PF22624">
    <property type="entry name" value="AASDHPPT_N"/>
    <property type="match status" value="1"/>
</dbReference>
<dbReference type="AlphaFoldDB" id="A0A5D0CZQ8"/>
<dbReference type="InterPro" id="IPR055066">
    <property type="entry name" value="AASDHPPT_N"/>
</dbReference>
<sequence length="235" mass="27121">MVEIYYIDIEEEISGLDHDALLGICSREKRMEASRFRFEPDRKRAVYGEALARYMIAGKTGLSMNELIFDKNRYGKPYIRGQQRIFFNLSHSGRYVICGLDQEEIGIDLEEVKSMDLGIARKFFHANEYIYLLSREPEQRMDALFELWTLKESYIKYLGVGLQKPLDAFYFNLEGPSVELHSNDRIPAFIQSCTIKGGYKLAVCADSPGPIRVRQMAVKDIVSDIGRRGLQHMQK</sequence>
<dbReference type="GO" id="GO:0008897">
    <property type="term" value="F:holo-[acyl-carrier-protein] synthase activity"/>
    <property type="evidence" value="ECO:0007669"/>
    <property type="project" value="InterPro"/>
</dbReference>
<dbReference type="Pfam" id="PF01648">
    <property type="entry name" value="ACPS"/>
    <property type="match status" value="1"/>
</dbReference>
<dbReference type="InterPro" id="IPR037143">
    <property type="entry name" value="4-PPantetheinyl_Trfase_dom_sf"/>
</dbReference>
<gene>
    <name evidence="5" type="ORF">FRY98_07455</name>
</gene>
<dbReference type="PANTHER" id="PTHR12215:SF10">
    <property type="entry name" value="L-AMINOADIPATE-SEMIALDEHYDE DEHYDROGENASE-PHOSPHOPANTETHEINYL TRANSFERASE"/>
    <property type="match status" value="1"/>
</dbReference>
<evidence type="ECO:0000313" key="5">
    <source>
        <dbReference type="EMBL" id="TYA15451.1"/>
    </source>
</evidence>
<dbReference type="Proteomes" id="UP000325218">
    <property type="component" value="Unassembled WGS sequence"/>
</dbReference>
<organism evidence="5 6">
    <name type="scientific">Paenibacillus faecis</name>
    <dbReference type="NCBI Taxonomy" id="862114"/>
    <lineage>
        <taxon>Bacteria</taxon>
        <taxon>Bacillati</taxon>
        <taxon>Bacillota</taxon>
        <taxon>Bacilli</taxon>
        <taxon>Bacillales</taxon>
        <taxon>Paenibacillaceae</taxon>
        <taxon>Paenibacillus</taxon>
    </lineage>
</organism>
<keyword evidence="2 5" id="KW-0808">Transferase</keyword>
<dbReference type="RefSeq" id="WP_148451047.1">
    <property type="nucleotide sequence ID" value="NZ_VSDO01000001.1"/>
</dbReference>
<accession>A0A5D0CZQ8</accession>
<dbReference type="PANTHER" id="PTHR12215">
    <property type="entry name" value="PHOSPHOPANTETHEINE TRANSFERASE"/>
    <property type="match status" value="1"/>
</dbReference>
<evidence type="ECO:0000259" key="3">
    <source>
        <dbReference type="Pfam" id="PF01648"/>
    </source>
</evidence>